<dbReference type="AlphaFoldDB" id="A0AAV5VPA2"/>
<dbReference type="Proteomes" id="UP001432322">
    <property type="component" value="Unassembled WGS sequence"/>
</dbReference>
<accession>A0AAV5VPA2</accession>
<protein>
    <submittedName>
        <fullName evidence="1">Uncharacterized protein</fullName>
    </submittedName>
</protein>
<reference evidence="1" key="1">
    <citation type="submission" date="2023-10" db="EMBL/GenBank/DDBJ databases">
        <title>Genome assembly of Pristionchus species.</title>
        <authorList>
            <person name="Yoshida K."/>
            <person name="Sommer R.J."/>
        </authorList>
    </citation>
    <scope>NUCLEOTIDE SEQUENCE</scope>
    <source>
        <strain evidence="1">RS5133</strain>
    </source>
</reference>
<gene>
    <name evidence="1" type="ORF">PFISCL1PPCAC_11797</name>
</gene>
<proteinExistence type="predicted"/>
<name>A0AAV5VPA2_9BILA</name>
<comment type="caution">
    <text evidence="1">The sequence shown here is derived from an EMBL/GenBank/DDBJ whole genome shotgun (WGS) entry which is preliminary data.</text>
</comment>
<sequence>FSVLYFLFDTDEFVVEYMEPILRDHAIGTRMPLEDYSATVFWNGAFVGPRWKPISGIGVMAVRLRTFLKLISRIPIS</sequence>
<organism evidence="1 2">
    <name type="scientific">Pristionchus fissidentatus</name>
    <dbReference type="NCBI Taxonomy" id="1538716"/>
    <lineage>
        <taxon>Eukaryota</taxon>
        <taxon>Metazoa</taxon>
        <taxon>Ecdysozoa</taxon>
        <taxon>Nematoda</taxon>
        <taxon>Chromadorea</taxon>
        <taxon>Rhabditida</taxon>
        <taxon>Rhabditina</taxon>
        <taxon>Diplogasteromorpha</taxon>
        <taxon>Diplogasteroidea</taxon>
        <taxon>Neodiplogasteridae</taxon>
        <taxon>Pristionchus</taxon>
    </lineage>
</organism>
<keyword evidence="2" id="KW-1185">Reference proteome</keyword>
<evidence type="ECO:0000313" key="1">
    <source>
        <dbReference type="EMBL" id="GMT20500.1"/>
    </source>
</evidence>
<feature type="non-terminal residue" evidence="1">
    <location>
        <position position="1"/>
    </location>
</feature>
<dbReference type="EMBL" id="BTSY01000003">
    <property type="protein sequence ID" value="GMT20500.1"/>
    <property type="molecule type" value="Genomic_DNA"/>
</dbReference>
<evidence type="ECO:0000313" key="2">
    <source>
        <dbReference type="Proteomes" id="UP001432322"/>
    </source>
</evidence>